<dbReference type="EMBL" id="JAMKFB020000708">
    <property type="protein sequence ID" value="KAL0148275.1"/>
    <property type="molecule type" value="Genomic_DNA"/>
</dbReference>
<dbReference type="Gene3D" id="3.30.70.1820">
    <property type="entry name" value="L1 transposable element, RRM domain"/>
    <property type="match status" value="1"/>
</dbReference>
<sequence length="55" mass="6482">MNEKRLLGLDDLEMEIERAQRIGQYQEEGKSRKTVAKLLRFKDKQTIMSSAKKLK</sequence>
<proteinExistence type="predicted"/>
<evidence type="ECO:0000313" key="1">
    <source>
        <dbReference type="EMBL" id="KAL0148275.1"/>
    </source>
</evidence>
<organism evidence="1 2">
    <name type="scientific">Cirrhinus mrigala</name>
    <name type="common">Mrigala</name>
    <dbReference type="NCBI Taxonomy" id="683832"/>
    <lineage>
        <taxon>Eukaryota</taxon>
        <taxon>Metazoa</taxon>
        <taxon>Chordata</taxon>
        <taxon>Craniata</taxon>
        <taxon>Vertebrata</taxon>
        <taxon>Euteleostomi</taxon>
        <taxon>Actinopterygii</taxon>
        <taxon>Neopterygii</taxon>
        <taxon>Teleostei</taxon>
        <taxon>Ostariophysi</taxon>
        <taxon>Cypriniformes</taxon>
        <taxon>Cyprinidae</taxon>
        <taxon>Labeoninae</taxon>
        <taxon>Labeonini</taxon>
        <taxon>Cirrhinus</taxon>
    </lineage>
</organism>
<evidence type="ECO:0000313" key="2">
    <source>
        <dbReference type="Proteomes" id="UP001529510"/>
    </source>
</evidence>
<accession>A0ABD0MH49</accession>
<comment type="caution">
    <text evidence="1">The sequence shown here is derived from an EMBL/GenBank/DDBJ whole genome shotgun (WGS) entry which is preliminary data.</text>
</comment>
<feature type="non-terminal residue" evidence="1">
    <location>
        <position position="55"/>
    </location>
</feature>
<dbReference type="Proteomes" id="UP001529510">
    <property type="component" value="Unassembled WGS sequence"/>
</dbReference>
<reference evidence="1 2" key="1">
    <citation type="submission" date="2024-05" db="EMBL/GenBank/DDBJ databases">
        <title>Genome sequencing and assembly of Indian major carp, Cirrhinus mrigala (Hamilton, 1822).</title>
        <authorList>
            <person name="Mohindra V."/>
            <person name="Chowdhury L.M."/>
            <person name="Lal K."/>
            <person name="Jena J.K."/>
        </authorList>
    </citation>
    <scope>NUCLEOTIDE SEQUENCE [LARGE SCALE GENOMIC DNA]</scope>
    <source>
        <strain evidence="1">CM1030</strain>
        <tissue evidence="1">Blood</tissue>
    </source>
</reference>
<dbReference type="AlphaFoldDB" id="A0ABD0MH49"/>
<keyword evidence="2" id="KW-1185">Reference proteome</keyword>
<gene>
    <name evidence="1" type="ORF">M9458_056421</name>
</gene>
<protein>
    <submittedName>
        <fullName evidence="1">Uncharacterized protein</fullName>
    </submittedName>
</protein>
<name>A0ABD0MH49_CIRMR</name>